<gene>
    <name evidence="9" type="ORF">Ciccas_004500</name>
</gene>
<dbReference type="FunFam" id="1.10.10.60:FF:000046">
    <property type="entry name" value="SIX homeobox 3"/>
    <property type="match status" value="1"/>
</dbReference>
<accession>A0ABD2QBB1</accession>
<organism evidence="9 10">
    <name type="scientific">Cichlidogyrus casuarinus</name>
    <dbReference type="NCBI Taxonomy" id="1844966"/>
    <lineage>
        <taxon>Eukaryota</taxon>
        <taxon>Metazoa</taxon>
        <taxon>Spiralia</taxon>
        <taxon>Lophotrochozoa</taxon>
        <taxon>Platyhelminthes</taxon>
        <taxon>Monogenea</taxon>
        <taxon>Monopisthocotylea</taxon>
        <taxon>Dactylogyridea</taxon>
        <taxon>Ancyrocephalidae</taxon>
        <taxon>Cichlidogyrus</taxon>
    </lineage>
</organism>
<dbReference type="GO" id="GO:0003677">
    <property type="term" value="F:DNA binding"/>
    <property type="evidence" value="ECO:0007669"/>
    <property type="project" value="UniProtKB-UniRule"/>
</dbReference>
<keyword evidence="5 7" id="KW-0371">Homeobox</keyword>
<dbReference type="InterPro" id="IPR001356">
    <property type="entry name" value="HD"/>
</dbReference>
<dbReference type="Proteomes" id="UP001626550">
    <property type="component" value="Unassembled WGS sequence"/>
</dbReference>
<dbReference type="PROSITE" id="PS50071">
    <property type="entry name" value="HOMEOBOX_2"/>
    <property type="match status" value="1"/>
</dbReference>
<dbReference type="GO" id="GO:0005634">
    <property type="term" value="C:nucleus"/>
    <property type="evidence" value="ECO:0007669"/>
    <property type="project" value="UniProtKB-SubCell"/>
</dbReference>
<dbReference type="Pfam" id="PF16878">
    <property type="entry name" value="SIX1_SD"/>
    <property type="match status" value="1"/>
</dbReference>
<evidence type="ECO:0000259" key="8">
    <source>
        <dbReference type="PROSITE" id="PS50071"/>
    </source>
</evidence>
<evidence type="ECO:0000256" key="5">
    <source>
        <dbReference type="ARBA" id="ARBA00023155"/>
    </source>
</evidence>
<reference evidence="9 10" key="1">
    <citation type="submission" date="2024-11" db="EMBL/GenBank/DDBJ databases">
        <title>Adaptive evolution of stress response genes in parasites aligns with host niche diversity.</title>
        <authorList>
            <person name="Hahn C."/>
            <person name="Resl P."/>
        </authorList>
    </citation>
    <scope>NUCLEOTIDE SEQUENCE [LARGE SCALE GENOMIC DNA]</scope>
    <source>
        <strain evidence="9">EGGRZ-B1_66</strain>
        <tissue evidence="9">Body</tissue>
    </source>
</reference>
<dbReference type="AlphaFoldDB" id="A0ABD2QBB1"/>
<evidence type="ECO:0000313" key="10">
    <source>
        <dbReference type="Proteomes" id="UP001626550"/>
    </source>
</evidence>
<evidence type="ECO:0000313" key="9">
    <source>
        <dbReference type="EMBL" id="KAL3316855.1"/>
    </source>
</evidence>
<sequence>MSHEEEAKIQACVDVCCNLEETNNVKGLEKFFQDLSKNEPQLLARVINREAFLRAQILLAFYERNFNTVYFLITRGNFSSFSISKMQYIWLQSHYLEAEAARGKPLGPVDKYRLRKKFPFPNSIWDGETKSHCFKDRTRKLLRSWYLRDPYPTPNKKRAFAKMAGLTVTQVGNWFKNRRQRDRAAAAKTKIHGTILEDRTSPINQPQIFQQQDDLSETEEFSPCASTMETIPSILGPEILIKNLQQFSNILRNIRSEKCLTNIEKFSVKNLV</sequence>
<proteinExistence type="inferred from homology"/>
<evidence type="ECO:0000256" key="2">
    <source>
        <dbReference type="ARBA" id="ARBA00008161"/>
    </source>
</evidence>
<dbReference type="EMBL" id="JBJKFK010000473">
    <property type="protein sequence ID" value="KAL3316855.1"/>
    <property type="molecule type" value="Genomic_DNA"/>
</dbReference>
<dbReference type="SUPFAM" id="SSF46689">
    <property type="entry name" value="Homeodomain-like"/>
    <property type="match status" value="1"/>
</dbReference>
<evidence type="ECO:0000256" key="3">
    <source>
        <dbReference type="ARBA" id="ARBA00022473"/>
    </source>
</evidence>
<protein>
    <recommendedName>
        <fullName evidence="8">Homeobox domain-containing protein</fullName>
    </recommendedName>
</protein>
<evidence type="ECO:0000256" key="7">
    <source>
        <dbReference type="PROSITE-ProRule" id="PRU00108"/>
    </source>
</evidence>
<dbReference type="CDD" id="cd00086">
    <property type="entry name" value="homeodomain"/>
    <property type="match status" value="1"/>
</dbReference>
<keyword evidence="10" id="KW-1185">Reference proteome</keyword>
<dbReference type="InterPro" id="IPR031701">
    <property type="entry name" value="SIX1_SD"/>
</dbReference>
<comment type="subcellular location">
    <subcellularLocation>
        <location evidence="1 7">Nucleus</location>
    </subcellularLocation>
</comment>
<dbReference type="InterPro" id="IPR009057">
    <property type="entry name" value="Homeodomain-like_sf"/>
</dbReference>
<dbReference type="Pfam" id="PF05920">
    <property type="entry name" value="Homeobox_KN"/>
    <property type="match status" value="1"/>
</dbReference>
<comment type="caution">
    <text evidence="9">The sequence shown here is derived from an EMBL/GenBank/DDBJ whole genome shotgun (WGS) entry which is preliminary data.</text>
</comment>
<comment type="similarity">
    <text evidence="2">Belongs to the SIX/Sine oculis homeobox family.</text>
</comment>
<feature type="domain" description="Homeobox" evidence="8">
    <location>
        <begin position="134"/>
        <end position="185"/>
    </location>
</feature>
<dbReference type="Gene3D" id="1.10.10.60">
    <property type="entry name" value="Homeodomain-like"/>
    <property type="match status" value="1"/>
</dbReference>
<keyword evidence="4 7" id="KW-0238">DNA-binding</keyword>
<evidence type="ECO:0000256" key="6">
    <source>
        <dbReference type="ARBA" id="ARBA00023242"/>
    </source>
</evidence>
<keyword evidence="6 7" id="KW-0539">Nucleus</keyword>
<name>A0ABD2QBB1_9PLAT</name>
<feature type="DNA-binding region" description="Homeobox" evidence="7">
    <location>
        <begin position="136"/>
        <end position="186"/>
    </location>
</feature>
<dbReference type="SMART" id="SM00389">
    <property type="entry name" value="HOX"/>
    <property type="match status" value="1"/>
</dbReference>
<dbReference type="PANTHER" id="PTHR10390:SF33">
    <property type="entry name" value="PROTEIN OPTIX"/>
    <property type="match status" value="1"/>
</dbReference>
<dbReference type="PANTHER" id="PTHR10390">
    <property type="entry name" value="HOMEOBOX PROTEIN SIX"/>
    <property type="match status" value="1"/>
</dbReference>
<dbReference type="InterPro" id="IPR008422">
    <property type="entry name" value="KN_HD"/>
</dbReference>
<evidence type="ECO:0000256" key="4">
    <source>
        <dbReference type="ARBA" id="ARBA00023125"/>
    </source>
</evidence>
<keyword evidence="3" id="KW-0217">Developmental protein</keyword>
<evidence type="ECO:0000256" key="1">
    <source>
        <dbReference type="ARBA" id="ARBA00004123"/>
    </source>
</evidence>